<proteinExistence type="predicted"/>
<feature type="compositionally biased region" description="Low complexity" evidence="1">
    <location>
        <begin position="37"/>
        <end position="46"/>
    </location>
</feature>
<reference evidence="2" key="1">
    <citation type="submission" date="2025-08" db="UniProtKB">
        <authorList>
            <consortium name="Ensembl"/>
        </authorList>
    </citation>
    <scope>IDENTIFICATION</scope>
</reference>
<evidence type="ECO:0000313" key="2">
    <source>
        <dbReference type="Ensembl" id="ENSPCEP00000020459.1"/>
    </source>
</evidence>
<name>A0A8C8SKX7_9SAUR</name>
<organism evidence="2 3">
    <name type="scientific">Pelusios castaneus</name>
    <name type="common">West African mud turtle</name>
    <dbReference type="NCBI Taxonomy" id="367368"/>
    <lineage>
        <taxon>Eukaryota</taxon>
        <taxon>Metazoa</taxon>
        <taxon>Chordata</taxon>
        <taxon>Craniata</taxon>
        <taxon>Vertebrata</taxon>
        <taxon>Euteleostomi</taxon>
        <taxon>Archelosauria</taxon>
        <taxon>Testudinata</taxon>
        <taxon>Testudines</taxon>
        <taxon>Pleurodira</taxon>
        <taxon>Pelomedusidae</taxon>
        <taxon>Pelusios</taxon>
    </lineage>
</organism>
<protein>
    <submittedName>
        <fullName evidence="2">Uncharacterized protein</fullName>
    </submittedName>
</protein>
<evidence type="ECO:0000313" key="3">
    <source>
        <dbReference type="Proteomes" id="UP000694393"/>
    </source>
</evidence>
<feature type="region of interest" description="Disordered" evidence="1">
    <location>
        <begin position="37"/>
        <end position="59"/>
    </location>
</feature>
<dbReference type="Ensembl" id="ENSPCET00000021159.1">
    <property type="protein sequence ID" value="ENSPCEP00000020459.1"/>
    <property type="gene ID" value="ENSPCEG00000015817.1"/>
</dbReference>
<accession>A0A8C8SKX7</accession>
<keyword evidence="3" id="KW-1185">Reference proteome</keyword>
<sequence>MKITNPSDRSGPRCYVGPALSHFQRGSAGPMRIAARPPTARRAMASPPHPQGGAGRPRAGACGARPLGWPAPHCWLPRAGSLNLPAQGWVCWLPPAGGLPGLDWSWLRLSLLLLRQVASQPGDHLFSASLSSKCTEFLPFSSWMSLIYLPGVMR</sequence>
<evidence type="ECO:0000256" key="1">
    <source>
        <dbReference type="SAM" id="MobiDB-lite"/>
    </source>
</evidence>
<dbReference type="AlphaFoldDB" id="A0A8C8SKX7"/>
<dbReference type="Proteomes" id="UP000694393">
    <property type="component" value="Unplaced"/>
</dbReference>
<reference evidence="2" key="2">
    <citation type="submission" date="2025-09" db="UniProtKB">
        <authorList>
            <consortium name="Ensembl"/>
        </authorList>
    </citation>
    <scope>IDENTIFICATION</scope>
</reference>